<dbReference type="CDD" id="cd00488">
    <property type="entry name" value="PCD_DCoH"/>
    <property type="match status" value="1"/>
</dbReference>
<reference evidence="8" key="1">
    <citation type="journal article" date="2019" name="Int. J. Syst. Evol. Microbiol.">
        <title>The Global Catalogue of Microorganisms (GCM) 10K type strain sequencing project: providing services to taxonomists for standard genome sequencing and annotation.</title>
        <authorList>
            <consortium name="The Broad Institute Genomics Platform"/>
            <consortium name="The Broad Institute Genome Sequencing Center for Infectious Disease"/>
            <person name="Wu L."/>
            <person name="Ma J."/>
        </authorList>
    </citation>
    <scope>NUCLEOTIDE SEQUENCE [LARGE SCALE GENOMIC DNA]</scope>
    <source>
        <strain evidence="8">JCM 14326</strain>
    </source>
</reference>
<dbReference type="InterPro" id="IPR029068">
    <property type="entry name" value="Glyas_Bleomycin-R_OHBP_Dase"/>
</dbReference>
<sequence length="221" mass="23808">MTKLTGQQIADQGLAGWVYLGDALYTRIATGSFTAGLQLVNAVGLAAEEANHHPDVDLRYPHVDIRLTTHDAGGVTDRDIALARTVTDLAEAAGAALDGTGLSRVLITLDTPAHDGILPFWREFLAYEPPAGSENGPWRGTVLGDPTGRNPRLWFQESGASEPRQRWHLDVWVDPSQVRSRLDAAVAAGGRVVDAGEAPAYWVLADAEGNRSCLCTWQSRD</sequence>
<evidence type="ECO:0000256" key="5">
    <source>
        <dbReference type="ARBA" id="ARBA00023239"/>
    </source>
</evidence>
<dbReference type="InterPro" id="IPR041581">
    <property type="entry name" value="Glyoxalase_6"/>
</dbReference>
<comment type="catalytic activity">
    <reaction evidence="1">
        <text>(4aS,6R)-4a-hydroxy-L-erythro-5,6,7,8-tetrahydrobiopterin = (6R)-L-erythro-6,7-dihydrobiopterin + H2O</text>
        <dbReference type="Rhea" id="RHEA:11920"/>
        <dbReference type="ChEBI" id="CHEBI:15377"/>
        <dbReference type="ChEBI" id="CHEBI:15642"/>
        <dbReference type="ChEBI" id="CHEBI:43120"/>
        <dbReference type="EC" id="4.2.1.96"/>
    </reaction>
</comment>
<dbReference type="PANTHER" id="PTHR12599">
    <property type="entry name" value="PTERIN-4-ALPHA-CARBINOLAMINE DEHYDRATASE"/>
    <property type="match status" value="1"/>
</dbReference>
<dbReference type="NCBIfam" id="NF002017">
    <property type="entry name" value="PRK00823.1-2"/>
    <property type="match status" value="1"/>
</dbReference>
<evidence type="ECO:0000259" key="6">
    <source>
        <dbReference type="Pfam" id="PF18029"/>
    </source>
</evidence>
<gene>
    <name evidence="7" type="ORF">GCM10009751_12690</name>
</gene>
<dbReference type="SUPFAM" id="SSF55248">
    <property type="entry name" value="PCD-like"/>
    <property type="match status" value="1"/>
</dbReference>
<feature type="domain" description="Glyoxalase-like" evidence="6">
    <location>
        <begin position="107"/>
        <end position="215"/>
    </location>
</feature>
<dbReference type="RefSeq" id="WP_344100707.1">
    <property type="nucleotide sequence ID" value="NZ_BAAANL010000002.1"/>
</dbReference>
<organism evidence="7 8">
    <name type="scientific">Myceligenerans crystallogenes</name>
    <dbReference type="NCBI Taxonomy" id="316335"/>
    <lineage>
        <taxon>Bacteria</taxon>
        <taxon>Bacillati</taxon>
        <taxon>Actinomycetota</taxon>
        <taxon>Actinomycetes</taxon>
        <taxon>Micrococcales</taxon>
        <taxon>Promicromonosporaceae</taxon>
        <taxon>Myceligenerans</taxon>
    </lineage>
</organism>
<dbReference type="InterPro" id="IPR001533">
    <property type="entry name" value="Pterin_deHydtase"/>
</dbReference>
<name>A0ABP4ZL22_9MICO</name>
<evidence type="ECO:0000313" key="7">
    <source>
        <dbReference type="EMBL" id="GAA1856881.1"/>
    </source>
</evidence>
<proteinExistence type="inferred from homology"/>
<dbReference type="EMBL" id="BAAANL010000002">
    <property type="protein sequence ID" value="GAA1856881.1"/>
    <property type="molecule type" value="Genomic_DNA"/>
</dbReference>
<dbReference type="PANTHER" id="PTHR12599:SF0">
    <property type="entry name" value="PTERIN-4-ALPHA-CARBINOLAMINE DEHYDRATASE"/>
    <property type="match status" value="1"/>
</dbReference>
<dbReference type="Pfam" id="PF01329">
    <property type="entry name" value="Pterin_4a"/>
    <property type="match status" value="1"/>
</dbReference>
<evidence type="ECO:0000256" key="2">
    <source>
        <dbReference type="ARBA" id="ARBA00006472"/>
    </source>
</evidence>
<evidence type="ECO:0000256" key="1">
    <source>
        <dbReference type="ARBA" id="ARBA00001554"/>
    </source>
</evidence>
<keyword evidence="5" id="KW-0456">Lyase</keyword>
<comment type="similarity">
    <text evidence="2">Belongs to the pterin-4-alpha-carbinolamine dehydratase family.</text>
</comment>
<dbReference type="InterPro" id="IPR036428">
    <property type="entry name" value="PCD_sf"/>
</dbReference>
<dbReference type="SUPFAM" id="SSF54593">
    <property type="entry name" value="Glyoxalase/Bleomycin resistance protein/Dihydroxybiphenyl dioxygenase"/>
    <property type="match status" value="1"/>
</dbReference>
<dbReference type="Proteomes" id="UP001501094">
    <property type="component" value="Unassembled WGS sequence"/>
</dbReference>
<dbReference type="EC" id="4.2.1.96" evidence="3"/>
<comment type="caution">
    <text evidence="7">The sequence shown here is derived from an EMBL/GenBank/DDBJ whole genome shotgun (WGS) entry which is preliminary data.</text>
</comment>
<dbReference type="Gene3D" id="3.10.180.10">
    <property type="entry name" value="2,3-Dihydroxybiphenyl 1,2-Dioxygenase, domain 1"/>
    <property type="match status" value="1"/>
</dbReference>
<evidence type="ECO:0000256" key="4">
    <source>
        <dbReference type="ARBA" id="ARBA00021735"/>
    </source>
</evidence>
<protein>
    <recommendedName>
        <fullName evidence="4">Putative pterin-4-alpha-carbinolamine dehydratase</fullName>
        <ecNumber evidence="3">4.2.1.96</ecNumber>
    </recommendedName>
</protein>
<dbReference type="Pfam" id="PF18029">
    <property type="entry name" value="Glyoxalase_6"/>
    <property type="match status" value="1"/>
</dbReference>
<keyword evidence="8" id="KW-1185">Reference proteome</keyword>
<evidence type="ECO:0000256" key="3">
    <source>
        <dbReference type="ARBA" id="ARBA00013252"/>
    </source>
</evidence>
<evidence type="ECO:0000313" key="8">
    <source>
        <dbReference type="Proteomes" id="UP001501094"/>
    </source>
</evidence>
<accession>A0ABP4ZL22</accession>
<dbReference type="Gene3D" id="3.30.1360.20">
    <property type="entry name" value="Transcriptional coactivator/pterin dehydratase"/>
    <property type="match status" value="1"/>
</dbReference>